<comment type="caution">
    <text evidence="5">The sequence shown here is derived from an EMBL/GenBank/DDBJ whole genome shotgun (WGS) entry which is preliminary data.</text>
</comment>
<organism evidence="5 6">
    <name type="scientific">Pseudahrensia aquimaris</name>
    <dbReference type="NCBI Taxonomy" id="744461"/>
    <lineage>
        <taxon>Bacteria</taxon>
        <taxon>Pseudomonadati</taxon>
        <taxon>Pseudomonadota</taxon>
        <taxon>Alphaproteobacteria</taxon>
        <taxon>Hyphomicrobiales</taxon>
        <taxon>Ahrensiaceae</taxon>
        <taxon>Pseudahrensia</taxon>
    </lineage>
</organism>
<dbReference type="InterPro" id="IPR028081">
    <property type="entry name" value="Leu-bd"/>
</dbReference>
<gene>
    <name evidence="5" type="ORF">ACFQ14_05225</name>
</gene>
<evidence type="ECO:0000313" key="5">
    <source>
        <dbReference type="EMBL" id="MFD0915801.1"/>
    </source>
</evidence>
<dbReference type="CDD" id="cd06343">
    <property type="entry name" value="PBP1_ABC_ligand_binding-like"/>
    <property type="match status" value="1"/>
</dbReference>
<evidence type="ECO:0000256" key="3">
    <source>
        <dbReference type="SAM" id="SignalP"/>
    </source>
</evidence>
<proteinExistence type="inferred from homology"/>
<sequence length="391" mass="41562">MKMLKKLALAAAATSMLAMPAHAEQGVTDTEILIGSNNDLSGVFAAFGGPATKAAQLYFDELNAAGGVHGRKIRFVVEDHGYQMPKAIQGMNKLVNGDGVFAMLLSLGTPMNIAAFPVLEAKRIPNVSPLSAARQMNEPFSQFKYAGTASYYAQIKAGVPYLAKEKGVSKICTMTLPTDFGKEIVAGAQDAASAMDGLEFVSETTHKPDEGDFVGSLQKLKSDGCQIVAMALGVRQAITVAGTAKKLGMDKDMFFINSSAGFHTVMAKVPGGVTEGMYAAAGWADLLSRMDKPEVQKFFKQYTEATGEQLPGTGAVLGYSAAITMHKALEAAGRDLNADTFQKAMESLNYEDVISGNTVDYSATDHQGADEVIISVIKDGNWVELARIEDQ</sequence>
<name>A0ABW3FBG7_9HYPH</name>
<accession>A0ABW3FBG7</accession>
<evidence type="ECO:0000259" key="4">
    <source>
        <dbReference type="Pfam" id="PF13458"/>
    </source>
</evidence>
<dbReference type="EMBL" id="JBHTJV010000003">
    <property type="protein sequence ID" value="MFD0915801.1"/>
    <property type="molecule type" value="Genomic_DNA"/>
</dbReference>
<dbReference type="PANTHER" id="PTHR47235:SF1">
    <property type="entry name" value="BLR6548 PROTEIN"/>
    <property type="match status" value="1"/>
</dbReference>
<dbReference type="Gene3D" id="3.40.50.2300">
    <property type="match status" value="2"/>
</dbReference>
<evidence type="ECO:0000313" key="6">
    <source>
        <dbReference type="Proteomes" id="UP001597101"/>
    </source>
</evidence>
<feature type="signal peptide" evidence="3">
    <location>
        <begin position="1"/>
        <end position="23"/>
    </location>
</feature>
<keyword evidence="2 3" id="KW-0732">Signal</keyword>
<dbReference type="Proteomes" id="UP001597101">
    <property type="component" value="Unassembled WGS sequence"/>
</dbReference>
<feature type="domain" description="Leucine-binding protein" evidence="4">
    <location>
        <begin position="32"/>
        <end position="380"/>
    </location>
</feature>
<keyword evidence="6" id="KW-1185">Reference proteome</keyword>
<dbReference type="SUPFAM" id="SSF53822">
    <property type="entry name" value="Periplasmic binding protein-like I"/>
    <property type="match status" value="1"/>
</dbReference>
<evidence type="ECO:0000256" key="2">
    <source>
        <dbReference type="ARBA" id="ARBA00022729"/>
    </source>
</evidence>
<dbReference type="RefSeq" id="WP_377211647.1">
    <property type="nucleotide sequence ID" value="NZ_JBHTJV010000003.1"/>
</dbReference>
<comment type="similarity">
    <text evidence="1">Belongs to the leucine-binding protein family.</text>
</comment>
<reference evidence="6" key="1">
    <citation type="journal article" date="2019" name="Int. J. Syst. Evol. Microbiol.">
        <title>The Global Catalogue of Microorganisms (GCM) 10K type strain sequencing project: providing services to taxonomists for standard genome sequencing and annotation.</title>
        <authorList>
            <consortium name="The Broad Institute Genomics Platform"/>
            <consortium name="The Broad Institute Genome Sequencing Center for Infectious Disease"/>
            <person name="Wu L."/>
            <person name="Ma J."/>
        </authorList>
    </citation>
    <scope>NUCLEOTIDE SEQUENCE [LARGE SCALE GENOMIC DNA]</scope>
    <source>
        <strain evidence="6">CCUG 60023</strain>
    </source>
</reference>
<dbReference type="InterPro" id="IPR028082">
    <property type="entry name" value="Peripla_BP_I"/>
</dbReference>
<dbReference type="Pfam" id="PF13458">
    <property type="entry name" value="Peripla_BP_6"/>
    <property type="match status" value="1"/>
</dbReference>
<evidence type="ECO:0000256" key="1">
    <source>
        <dbReference type="ARBA" id="ARBA00010062"/>
    </source>
</evidence>
<dbReference type="PANTHER" id="PTHR47235">
    <property type="entry name" value="BLR6548 PROTEIN"/>
    <property type="match status" value="1"/>
</dbReference>
<protein>
    <submittedName>
        <fullName evidence="5">ABC transporter substrate-binding protein</fullName>
    </submittedName>
</protein>
<feature type="chain" id="PRO_5046322147" evidence="3">
    <location>
        <begin position="24"/>
        <end position="391"/>
    </location>
</feature>